<evidence type="ECO:0000256" key="6">
    <source>
        <dbReference type="SAM" id="Phobius"/>
    </source>
</evidence>
<organism evidence="8 9">
    <name type="scientific">Herbiconiux oxytropis</name>
    <dbReference type="NCBI Taxonomy" id="2970915"/>
    <lineage>
        <taxon>Bacteria</taxon>
        <taxon>Bacillati</taxon>
        <taxon>Actinomycetota</taxon>
        <taxon>Actinomycetes</taxon>
        <taxon>Micrococcales</taxon>
        <taxon>Microbacteriaceae</taxon>
        <taxon>Herbiconiux</taxon>
    </lineage>
</organism>
<protein>
    <submittedName>
        <fullName evidence="8">DUF3817 domain-containing protein</fullName>
    </submittedName>
</protein>
<dbReference type="AlphaFoldDB" id="A0AA41XGX7"/>
<dbReference type="PANTHER" id="PTHR40077:SF1">
    <property type="entry name" value="MEMBRANE PROTEIN"/>
    <property type="match status" value="1"/>
</dbReference>
<evidence type="ECO:0000259" key="7">
    <source>
        <dbReference type="Pfam" id="PF12823"/>
    </source>
</evidence>
<dbReference type="GO" id="GO:0005886">
    <property type="term" value="C:plasma membrane"/>
    <property type="evidence" value="ECO:0007669"/>
    <property type="project" value="UniProtKB-SubCell"/>
</dbReference>
<evidence type="ECO:0000256" key="3">
    <source>
        <dbReference type="ARBA" id="ARBA00022692"/>
    </source>
</evidence>
<dbReference type="EMBL" id="JANLCK010000004">
    <property type="protein sequence ID" value="MCS5726253.1"/>
    <property type="molecule type" value="Genomic_DNA"/>
</dbReference>
<keyword evidence="3 6" id="KW-0812">Transmembrane</keyword>
<reference evidence="8" key="1">
    <citation type="submission" date="2022-08" db="EMBL/GenBank/DDBJ databases">
        <authorList>
            <person name="Deng Y."/>
            <person name="Han X.-F."/>
            <person name="Zhang Y.-Q."/>
        </authorList>
    </citation>
    <scope>NUCLEOTIDE SEQUENCE</scope>
    <source>
        <strain evidence="8">CPCC 203407</strain>
    </source>
</reference>
<keyword evidence="4 6" id="KW-1133">Transmembrane helix</keyword>
<feature type="transmembrane region" description="Helical" evidence="6">
    <location>
        <begin position="126"/>
        <end position="146"/>
    </location>
</feature>
<evidence type="ECO:0000313" key="9">
    <source>
        <dbReference type="Proteomes" id="UP001165587"/>
    </source>
</evidence>
<dbReference type="Pfam" id="PF12823">
    <property type="entry name" value="DUF3817"/>
    <property type="match status" value="1"/>
</dbReference>
<evidence type="ECO:0000256" key="4">
    <source>
        <dbReference type="ARBA" id="ARBA00022989"/>
    </source>
</evidence>
<keyword evidence="9" id="KW-1185">Reference proteome</keyword>
<comment type="subcellular location">
    <subcellularLocation>
        <location evidence="1">Cell membrane</location>
        <topology evidence="1">Multi-pass membrane protein</topology>
    </subcellularLocation>
</comment>
<feature type="transmembrane region" description="Helical" evidence="6">
    <location>
        <begin position="37"/>
        <end position="61"/>
    </location>
</feature>
<evidence type="ECO:0000256" key="2">
    <source>
        <dbReference type="ARBA" id="ARBA00022475"/>
    </source>
</evidence>
<sequence>MSPRTVFRTVSIAEAITWTALIAAMLARYVFSAEVPFFFAIGLAHGVVFIAFVAACVVVGLNQRWRWWVIVVAAATAIPPYGTVVTDIVLERRGLLAGGWRLQATDDPRDAHPIDRLLRWFLNRPWLFVVVLVVVVALLTTVALVAGPPAG</sequence>
<evidence type="ECO:0000313" key="8">
    <source>
        <dbReference type="EMBL" id="MCS5726253.1"/>
    </source>
</evidence>
<dbReference type="NCBIfam" id="TIGR03954">
    <property type="entry name" value="integ_memb_HG"/>
    <property type="match status" value="1"/>
</dbReference>
<proteinExistence type="predicted"/>
<feature type="transmembrane region" description="Helical" evidence="6">
    <location>
        <begin position="12"/>
        <end position="31"/>
    </location>
</feature>
<comment type="caution">
    <text evidence="8">The sequence shown here is derived from an EMBL/GenBank/DDBJ whole genome shotgun (WGS) entry which is preliminary data.</text>
</comment>
<dbReference type="PANTHER" id="PTHR40077">
    <property type="entry name" value="MEMBRANE PROTEIN-RELATED"/>
    <property type="match status" value="1"/>
</dbReference>
<feature type="domain" description="DUF3817" evidence="7">
    <location>
        <begin position="5"/>
        <end position="90"/>
    </location>
</feature>
<dbReference type="RefSeq" id="WP_259527660.1">
    <property type="nucleotide sequence ID" value="NZ_JANLCK010000004.1"/>
</dbReference>
<accession>A0AA41XGX7</accession>
<feature type="transmembrane region" description="Helical" evidence="6">
    <location>
        <begin position="68"/>
        <end position="90"/>
    </location>
</feature>
<keyword evidence="2" id="KW-1003">Cell membrane</keyword>
<keyword evidence="5 6" id="KW-0472">Membrane</keyword>
<name>A0AA41XGX7_9MICO</name>
<gene>
    <name evidence="8" type="ORF">N1028_10150</name>
</gene>
<dbReference type="InterPro" id="IPR023845">
    <property type="entry name" value="DUF3817_TM"/>
</dbReference>
<evidence type="ECO:0000256" key="5">
    <source>
        <dbReference type="ARBA" id="ARBA00023136"/>
    </source>
</evidence>
<evidence type="ECO:0000256" key="1">
    <source>
        <dbReference type="ARBA" id="ARBA00004651"/>
    </source>
</evidence>
<dbReference type="Proteomes" id="UP001165587">
    <property type="component" value="Unassembled WGS sequence"/>
</dbReference>